<sequence>MRGLSCRRVPGPWAALQGDAGIANELAGFVRALEARCGRWIGGGAGVAEGGGLRVTGIGRETLAGIGRAVQAVRQGERAAAAEGQRLAEGARMRTGPRMGA</sequence>
<organism evidence="2 3">
    <name type="scientific">Palleronia aestuarii</name>
    <dbReference type="NCBI Taxonomy" id="568105"/>
    <lineage>
        <taxon>Bacteria</taxon>
        <taxon>Pseudomonadati</taxon>
        <taxon>Pseudomonadota</taxon>
        <taxon>Alphaproteobacteria</taxon>
        <taxon>Rhodobacterales</taxon>
        <taxon>Roseobacteraceae</taxon>
        <taxon>Palleronia</taxon>
    </lineage>
</organism>
<protein>
    <submittedName>
        <fullName evidence="2">Uncharacterized protein</fullName>
    </submittedName>
</protein>
<dbReference type="Proteomes" id="UP000248916">
    <property type="component" value="Unassembled WGS sequence"/>
</dbReference>
<keyword evidence="3" id="KW-1185">Reference proteome</keyword>
<feature type="region of interest" description="Disordered" evidence="1">
    <location>
        <begin position="81"/>
        <end position="101"/>
    </location>
</feature>
<evidence type="ECO:0000313" key="2">
    <source>
        <dbReference type="EMBL" id="PZX14308.1"/>
    </source>
</evidence>
<comment type="caution">
    <text evidence="2">The sequence shown here is derived from an EMBL/GenBank/DDBJ whole genome shotgun (WGS) entry which is preliminary data.</text>
</comment>
<dbReference type="EMBL" id="QKZL01000014">
    <property type="protein sequence ID" value="PZX14308.1"/>
    <property type="molecule type" value="Genomic_DNA"/>
</dbReference>
<dbReference type="AlphaFoldDB" id="A0A2W7N2H1"/>
<gene>
    <name evidence="2" type="ORF">LX81_02891</name>
</gene>
<proteinExistence type="predicted"/>
<accession>A0A2W7N2H1</accession>
<evidence type="ECO:0000256" key="1">
    <source>
        <dbReference type="SAM" id="MobiDB-lite"/>
    </source>
</evidence>
<evidence type="ECO:0000313" key="3">
    <source>
        <dbReference type="Proteomes" id="UP000248916"/>
    </source>
</evidence>
<name>A0A2W7N2H1_9RHOB</name>
<reference evidence="2 3" key="1">
    <citation type="submission" date="2018-06" db="EMBL/GenBank/DDBJ databases">
        <title>Genomic Encyclopedia of Archaeal and Bacterial Type Strains, Phase II (KMG-II): from individual species to whole genera.</title>
        <authorList>
            <person name="Goeker M."/>
        </authorList>
    </citation>
    <scope>NUCLEOTIDE SEQUENCE [LARGE SCALE GENOMIC DNA]</scope>
    <source>
        <strain evidence="2 3">DSM 22009</strain>
    </source>
</reference>